<feature type="chain" id="PRO_5025646222" evidence="1">
    <location>
        <begin position="20"/>
        <end position="128"/>
    </location>
</feature>
<accession>A0A6A5K913</accession>
<sequence>MRPLLSAIIALMAPTVVSALTVRLQRCRDEVCNDCFDSWSTFPSEWGMCIDTYDGEIKSARLSNDNDEDGSVTILYYAASTGTDGGCNYDTSQCAGTGSNGGCAGFFHPDGRWVPQMYFREGPYCSPF</sequence>
<proteinExistence type="predicted"/>
<evidence type="ECO:0000256" key="1">
    <source>
        <dbReference type="SAM" id="SignalP"/>
    </source>
</evidence>
<gene>
    <name evidence="2" type="ORF">BDW02DRAFT_582500</name>
</gene>
<keyword evidence="3" id="KW-1185">Reference proteome</keyword>
<dbReference type="Proteomes" id="UP000800040">
    <property type="component" value="Unassembled WGS sequence"/>
</dbReference>
<dbReference type="EMBL" id="ML975379">
    <property type="protein sequence ID" value="KAF1830944.1"/>
    <property type="molecule type" value="Genomic_DNA"/>
</dbReference>
<reference evidence="2" key="1">
    <citation type="submission" date="2020-01" db="EMBL/GenBank/DDBJ databases">
        <authorList>
            <consortium name="DOE Joint Genome Institute"/>
            <person name="Haridas S."/>
            <person name="Albert R."/>
            <person name="Binder M."/>
            <person name="Bloem J."/>
            <person name="Labutti K."/>
            <person name="Salamov A."/>
            <person name="Andreopoulos B."/>
            <person name="Baker S.E."/>
            <person name="Barry K."/>
            <person name="Bills G."/>
            <person name="Bluhm B.H."/>
            <person name="Cannon C."/>
            <person name="Castanera R."/>
            <person name="Culley D.E."/>
            <person name="Daum C."/>
            <person name="Ezra D."/>
            <person name="Gonzalez J.B."/>
            <person name="Henrissat B."/>
            <person name="Kuo A."/>
            <person name="Liang C."/>
            <person name="Lipzen A."/>
            <person name="Lutzoni F."/>
            <person name="Magnuson J."/>
            <person name="Mondo S."/>
            <person name="Nolan M."/>
            <person name="Ohm R."/>
            <person name="Pangilinan J."/>
            <person name="Park H.-J."/>
            <person name="Ramirez L."/>
            <person name="Alfaro M."/>
            <person name="Sun H."/>
            <person name="Tritt A."/>
            <person name="Yoshinaga Y."/>
            <person name="Zwiers L.-H."/>
            <person name="Turgeon B.G."/>
            <person name="Goodwin S.B."/>
            <person name="Spatafora J.W."/>
            <person name="Crous P.W."/>
            <person name="Grigoriev I.V."/>
        </authorList>
    </citation>
    <scope>NUCLEOTIDE SEQUENCE</scope>
    <source>
        <strain evidence="2">P77</strain>
    </source>
</reference>
<dbReference type="AlphaFoldDB" id="A0A6A5K913"/>
<protein>
    <submittedName>
        <fullName evidence="2">Uncharacterized protein</fullName>
    </submittedName>
</protein>
<evidence type="ECO:0000313" key="3">
    <source>
        <dbReference type="Proteomes" id="UP000800040"/>
    </source>
</evidence>
<name>A0A6A5K913_9PLEO</name>
<evidence type="ECO:0000313" key="2">
    <source>
        <dbReference type="EMBL" id="KAF1830944.1"/>
    </source>
</evidence>
<keyword evidence="1" id="KW-0732">Signal</keyword>
<organism evidence="2 3">
    <name type="scientific">Decorospora gaudefroyi</name>
    <dbReference type="NCBI Taxonomy" id="184978"/>
    <lineage>
        <taxon>Eukaryota</taxon>
        <taxon>Fungi</taxon>
        <taxon>Dikarya</taxon>
        <taxon>Ascomycota</taxon>
        <taxon>Pezizomycotina</taxon>
        <taxon>Dothideomycetes</taxon>
        <taxon>Pleosporomycetidae</taxon>
        <taxon>Pleosporales</taxon>
        <taxon>Pleosporineae</taxon>
        <taxon>Pleosporaceae</taxon>
        <taxon>Decorospora</taxon>
    </lineage>
</organism>
<feature type="signal peptide" evidence="1">
    <location>
        <begin position="1"/>
        <end position="19"/>
    </location>
</feature>